<evidence type="ECO:0000256" key="1">
    <source>
        <dbReference type="SAM" id="MobiDB-lite"/>
    </source>
</evidence>
<evidence type="ECO:0000313" key="3">
    <source>
        <dbReference type="Proteomes" id="UP000830671"/>
    </source>
</evidence>
<evidence type="ECO:0000313" key="2">
    <source>
        <dbReference type="EMBL" id="UQC76484.1"/>
    </source>
</evidence>
<dbReference type="Proteomes" id="UP000830671">
    <property type="component" value="Chromosome 10"/>
</dbReference>
<dbReference type="KEGG" id="clup:CLUP02_17997"/>
<accession>A0A9Q8SFS1</accession>
<protein>
    <submittedName>
        <fullName evidence="2">Uncharacterized protein</fullName>
    </submittedName>
</protein>
<organism evidence="2 3">
    <name type="scientific">Colletotrichum lupini</name>
    <dbReference type="NCBI Taxonomy" id="145971"/>
    <lineage>
        <taxon>Eukaryota</taxon>
        <taxon>Fungi</taxon>
        <taxon>Dikarya</taxon>
        <taxon>Ascomycota</taxon>
        <taxon>Pezizomycotina</taxon>
        <taxon>Sordariomycetes</taxon>
        <taxon>Hypocreomycetidae</taxon>
        <taxon>Glomerellales</taxon>
        <taxon>Glomerellaceae</taxon>
        <taxon>Colletotrichum</taxon>
        <taxon>Colletotrichum acutatum species complex</taxon>
    </lineage>
</organism>
<keyword evidence="3" id="KW-1185">Reference proteome</keyword>
<sequence length="80" mass="8598">MAPNTYYNKVEYCPSSIEAPVKAARSETLDWVQPALLLTPGDSKGTTKGGKGGSPQPSYWHTGHTRDPVQKPTASLTRPA</sequence>
<dbReference type="RefSeq" id="XP_049138125.1">
    <property type="nucleotide sequence ID" value="XM_049296901.1"/>
</dbReference>
<gene>
    <name evidence="2" type="ORF">CLUP02_17997</name>
</gene>
<dbReference type="GeneID" id="73351911"/>
<proteinExistence type="predicted"/>
<name>A0A9Q8SFS1_9PEZI</name>
<dbReference type="AlphaFoldDB" id="A0A9Q8SFS1"/>
<dbReference type="EMBL" id="CP019472">
    <property type="protein sequence ID" value="UQC76484.1"/>
    <property type="molecule type" value="Genomic_DNA"/>
</dbReference>
<feature type="region of interest" description="Disordered" evidence="1">
    <location>
        <begin position="37"/>
        <end position="80"/>
    </location>
</feature>
<reference evidence="2" key="1">
    <citation type="journal article" date="2021" name="Mol. Plant Microbe Interact.">
        <title>Complete Genome Sequence of the Plant-Pathogenic Fungus Colletotrichum lupini.</title>
        <authorList>
            <person name="Baroncelli R."/>
            <person name="Pensec F."/>
            <person name="Da Lio D."/>
            <person name="Boufleur T."/>
            <person name="Vicente I."/>
            <person name="Sarrocco S."/>
            <person name="Picot A."/>
            <person name="Baraldi E."/>
            <person name="Sukno S."/>
            <person name="Thon M."/>
            <person name="Le Floch G."/>
        </authorList>
    </citation>
    <scope>NUCLEOTIDE SEQUENCE</scope>
    <source>
        <strain evidence="2">IMI 504893</strain>
    </source>
</reference>